<organism evidence="10 11">
    <name type="scientific">Haloarchaeobius iranensis</name>
    <dbReference type="NCBI Taxonomy" id="996166"/>
    <lineage>
        <taxon>Archaea</taxon>
        <taxon>Methanobacteriati</taxon>
        <taxon>Methanobacteriota</taxon>
        <taxon>Stenosarchaea group</taxon>
        <taxon>Halobacteria</taxon>
        <taxon>Halobacteriales</taxon>
        <taxon>Halorubellaceae</taxon>
        <taxon>Haloarchaeobius</taxon>
    </lineage>
</organism>
<dbReference type="InterPro" id="IPR051536">
    <property type="entry name" value="UDG_Type-4/5"/>
</dbReference>
<name>A0A1G9TU35_9EURY</name>
<keyword evidence="5" id="KW-0408">Iron</keyword>
<keyword evidence="4" id="KW-0378">Hydrolase</keyword>
<dbReference type="AlphaFoldDB" id="A0A1G9TU35"/>
<dbReference type="GO" id="GO:0051539">
    <property type="term" value="F:4 iron, 4 sulfur cluster binding"/>
    <property type="evidence" value="ECO:0007669"/>
    <property type="project" value="UniProtKB-KW"/>
</dbReference>
<dbReference type="STRING" id="996166.SAMN05192554_103138"/>
<dbReference type="OrthoDB" id="195170at2157"/>
<evidence type="ECO:0000313" key="11">
    <source>
        <dbReference type="Proteomes" id="UP000199370"/>
    </source>
</evidence>
<evidence type="ECO:0000256" key="1">
    <source>
        <dbReference type="ARBA" id="ARBA00022485"/>
    </source>
</evidence>
<evidence type="ECO:0000256" key="5">
    <source>
        <dbReference type="ARBA" id="ARBA00023004"/>
    </source>
</evidence>
<keyword evidence="6" id="KW-0411">Iron-sulfur</keyword>
<dbReference type="Pfam" id="PF03167">
    <property type="entry name" value="UDG"/>
    <property type="match status" value="1"/>
</dbReference>
<evidence type="ECO:0000256" key="7">
    <source>
        <dbReference type="ARBA" id="ARBA00023204"/>
    </source>
</evidence>
<keyword evidence="11" id="KW-1185">Reference proteome</keyword>
<dbReference type="EMBL" id="FNIA01000003">
    <property type="protein sequence ID" value="SDM51300.1"/>
    <property type="molecule type" value="Genomic_DNA"/>
</dbReference>
<keyword evidence="1" id="KW-0004">4Fe-4S</keyword>
<dbReference type="GO" id="GO:0046872">
    <property type="term" value="F:metal ion binding"/>
    <property type="evidence" value="ECO:0007669"/>
    <property type="project" value="UniProtKB-KW"/>
</dbReference>
<evidence type="ECO:0000256" key="4">
    <source>
        <dbReference type="ARBA" id="ARBA00022801"/>
    </source>
</evidence>
<dbReference type="InterPro" id="IPR005122">
    <property type="entry name" value="Uracil-DNA_glycosylase-like"/>
</dbReference>
<feature type="region of interest" description="Disordered" evidence="8">
    <location>
        <begin position="1"/>
        <end position="21"/>
    </location>
</feature>
<evidence type="ECO:0000256" key="6">
    <source>
        <dbReference type="ARBA" id="ARBA00023014"/>
    </source>
</evidence>
<sequence length="214" mass="23889">MENVTDRVSNPFDMRPPPEYPPVDDGPAAVPGYGDANADFHVVGASSAQHGGETTGVPFTETEGARRLQGVLYDVGFLADPYSDAPEPTNLFMSYLFMPRLPDGREPTAEDYEFMERFFDAEFRAINAHIILPVGATAIDRVVREYTTLRRRFPDPIDDRAIHATEVRGRGFLVVPVADPETWDDREADALRERLRAILDSDYRQTKGVATRVG</sequence>
<dbReference type="PANTHER" id="PTHR33693:SF1">
    <property type="entry name" value="TYPE-4 URACIL-DNA GLYCOSYLASE"/>
    <property type="match status" value="1"/>
</dbReference>
<evidence type="ECO:0000256" key="2">
    <source>
        <dbReference type="ARBA" id="ARBA00022723"/>
    </source>
</evidence>
<reference evidence="10 11" key="1">
    <citation type="submission" date="2016-10" db="EMBL/GenBank/DDBJ databases">
        <authorList>
            <person name="de Groot N.N."/>
        </authorList>
    </citation>
    <scope>NUCLEOTIDE SEQUENCE [LARGE SCALE GENOMIC DNA]</scope>
    <source>
        <strain evidence="11">EB21,IBRC-M 10013,KCTC 4048</strain>
    </source>
</reference>
<dbReference type="RefSeq" id="WP_089731643.1">
    <property type="nucleotide sequence ID" value="NZ_FNIA01000003.1"/>
</dbReference>
<evidence type="ECO:0000259" key="9">
    <source>
        <dbReference type="Pfam" id="PF03167"/>
    </source>
</evidence>
<keyword evidence="7" id="KW-0234">DNA repair</keyword>
<dbReference type="InterPro" id="IPR036895">
    <property type="entry name" value="Uracil-DNA_glycosylase-like_sf"/>
</dbReference>
<evidence type="ECO:0000256" key="8">
    <source>
        <dbReference type="SAM" id="MobiDB-lite"/>
    </source>
</evidence>
<keyword evidence="2" id="KW-0479">Metal-binding</keyword>
<feature type="domain" description="Uracil-DNA glycosylase-like" evidence="9">
    <location>
        <begin position="31"/>
        <end position="178"/>
    </location>
</feature>
<evidence type="ECO:0000313" key="10">
    <source>
        <dbReference type="EMBL" id="SDM51300.1"/>
    </source>
</evidence>
<dbReference type="GO" id="GO:0006281">
    <property type="term" value="P:DNA repair"/>
    <property type="evidence" value="ECO:0007669"/>
    <property type="project" value="UniProtKB-KW"/>
</dbReference>
<keyword evidence="3" id="KW-0227">DNA damage</keyword>
<evidence type="ECO:0000256" key="3">
    <source>
        <dbReference type="ARBA" id="ARBA00022763"/>
    </source>
</evidence>
<protein>
    <submittedName>
        <fullName evidence="10">Uracil-DNA glycosylase, family 4</fullName>
    </submittedName>
</protein>
<dbReference type="GO" id="GO:0097506">
    <property type="term" value="F:deaminated base DNA N-glycosylase activity"/>
    <property type="evidence" value="ECO:0007669"/>
    <property type="project" value="UniProtKB-ARBA"/>
</dbReference>
<dbReference type="Proteomes" id="UP000199370">
    <property type="component" value="Unassembled WGS sequence"/>
</dbReference>
<proteinExistence type="predicted"/>
<dbReference type="Gene3D" id="3.40.470.10">
    <property type="entry name" value="Uracil-DNA glycosylase-like domain"/>
    <property type="match status" value="1"/>
</dbReference>
<gene>
    <name evidence="10" type="ORF">SAMN05192554_103138</name>
</gene>
<accession>A0A1G9TU35</accession>
<dbReference type="PANTHER" id="PTHR33693">
    <property type="entry name" value="TYPE-5 URACIL-DNA GLYCOSYLASE"/>
    <property type="match status" value="1"/>
</dbReference>
<dbReference type="SUPFAM" id="SSF52141">
    <property type="entry name" value="Uracil-DNA glycosylase-like"/>
    <property type="match status" value="1"/>
</dbReference>